<proteinExistence type="predicted"/>
<gene>
    <name evidence="1" type="ORF">LCGC14_1233850</name>
</gene>
<evidence type="ECO:0000313" key="1">
    <source>
        <dbReference type="EMBL" id="KKM90916.1"/>
    </source>
</evidence>
<protein>
    <submittedName>
        <fullName evidence="1">Uncharacterized protein</fullName>
    </submittedName>
</protein>
<sequence length="36" mass="4239">MNINARNQYLKILESWLENIKNVTIINLVTILIKLV</sequence>
<reference evidence="1" key="1">
    <citation type="journal article" date="2015" name="Nature">
        <title>Complex archaea that bridge the gap between prokaryotes and eukaryotes.</title>
        <authorList>
            <person name="Spang A."/>
            <person name="Saw J.H."/>
            <person name="Jorgensen S.L."/>
            <person name="Zaremba-Niedzwiedzka K."/>
            <person name="Martijn J."/>
            <person name="Lind A.E."/>
            <person name="van Eijk R."/>
            <person name="Schleper C."/>
            <person name="Guy L."/>
            <person name="Ettema T.J."/>
        </authorList>
    </citation>
    <scope>NUCLEOTIDE SEQUENCE</scope>
</reference>
<dbReference type="EMBL" id="LAZR01006609">
    <property type="protein sequence ID" value="KKM90916.1"/>
    <property type="molecule type" value="Genomic_DNA"/>
</dbReference>
<name>A0A0F9LV23_9ZZZZ</name>
<organism evidence="1">
    <name type="scientific">marine sediment metagenome</name>
    <dbReference type="NCBI Taxonomy" id="412755"/>
    <lineage>
        <taxon>unclassified sequences</taxon>
        <taxon>metagenomes</taxon>
        <taxon>ecological metagenomes</taxon>
    </lineage>
</organism>
<dbReference type="AlphaFoldDB" id="A0A0F9LV23"/>
<accession>A0A0F9LV23</accession>
<comment type="caution">
    <text evidence="1">The sequence shown here is derived from an EMBL/GenBank/DDBJ whole genome shotgun (WGS) entry which is preliminary data.</text>
</comment>